<reference evidence="2" key="2">
    <citation type="submission" date="2023-06" db="EMBL/GenBank/DDBJ databases">
        <authorList>
            <consortium name="Lawrence Berkeley National Laboratory"/>
            <person name="Haridas S."/>
            <person name="Hensen N."/>
            <person name="Bonometti L."/>
            <person name="Westerberg I."/>
            <person name="Brannstrom I.O."/>
            <person name="Guillou S."/>
            <person name="Cros-Aarteil S."/>
            <person name="Calhoun S."/>
            <person name="Kuo A."/>
            <person name="Mondo S."/>
            <person name="Pangilinan J."/>
            <person name="Riley R."/>
            <person name="LaButti K."/>
            <person name="Andreopoulos B."/>
            <person name="Lipzen A."/>
            <person name="Chen C."/>
            <person name="Yanf M."/>
            <person name="Daum C."/>
            <person name="Ng V."/>
            <person name="Clum A."/>
            <person name="Steindorff A."/>
            <person name="Ohm R."/>
            <person name="Martin F."/>
            <person name="Silar P."/>
            <person name="Natvig D."/>
            <person name="Lalanne C."/>
            <person name="Gautier V."/>
            <person name="Ament-velasquez S.L."/>
            <person name="Kruys A."/>
            <person name="Hutchinson M.I."/>
            <person name="Powell A.J."/>
            <person name="Barry K."/>
            <person name="Miller A.N."/>
            <person name="Grigoriev I.V."/>
            <person name="Debuchy R."/>
            <person name="Gladieux P."/>
            <person name="Thoren M.H."/>
            <person name="Johannesson H."/>
        </authorList>
    </citation>
    <scope>NUCLEOTIDE SEQUENCE</scope>
    <source>
        <strain evidence="2">CBS 232.78</strain>
    </source>
</reference>
<feature type="signal peptide" evidence="1">
    <location>
        <begin position="1"/>
        <end position="24"/>
    </location>
</feature>
<comment type="caution">
    <text evidence="2">The sequence shown here is derived from an EMBL/GenBank/DDBJ whole genome shotgun (WGS) entry which is preliminary data.</text>
</comment>
<evidence type="ECO:0000256" key="1">
    <source>
        <dbReference type="SAM" id="SignalP"/>
    </source>
</evidence>
<sequence>MVGLFCSLSMLMLWLAPRLPVVDQVDCTVRRCRARTAVTGCRNPTVARKFGKRSGVGLASGVFNEPRLLFLRPLGRVVGRLYSRIDVGRGFRGYQISPGVLSSIPCNDCRSNLPVPRVIRCHGEGARVHGSTGSYMWSRRAAANRGTALFERIWSLL</sequence>
<evidence type="ECO:0000313" key="3">
    <source>
        <dbReference type="Proteomes" id="UP001285441"/>
    </source>
</evidence>
<evidence type="ECO:0008006" key="4">
    <source>
        <dbReference type="Google" id="ProtNLM"/>
    </source>
</evidence>
<proteinExistence type="predicted"/>
<gene>
    <name evidence="2" type="ORF">B0H63DRAFT_192991</name>
</gene>
<accession>A0AAE0NG33</accession>
<dbReference type="AlphaFoldDB" id="A0AAE0NG33"/>
<reference evidence="2" key="1">
    <citation type="journal article" date="2023" name="Mol. Phylogenet. Evol.">
        <title>Genome-scale phylogeny and comparative genomics of the fungal order Sordariales.</title>
        <authorList>
            <person name="Hensen N."/>
            <person name="Bonometti L."/>
            <person name="Westerberg I."/>
            <person name="Brannstrom I.O."/>
            <person name="Guillou S."/>
            <person name="Cros-Aarteil S."/>
            <person name="Calhoun S."/>
            <person name="Haridas S."/>
            <person name="Kuo A."/>
            <person name="Mondo S."/>
            <person name="Pangilinan J."/>
            <person name="Riley R."/>
            <person name="LaButti K."/>
            <person name="Andreopoulos B."/>
            <person name="Lipzen A."/>
            <person name="Chen C."/>
            <person name="Yan M."/>
            <person name="Daum C."/>
            <person name="Ng V."/>
            <person name="Clum A."/>
            <person name="Steindorff A."/>
            <person name="Ohm R.A."/>
            <person name="Martin F."/>
            <person name="Silar P."/>
            <person name="Natvig D.O."/>
            <person name="Lalanne C."/>
            <person name="Gautier V."/>
            <person name="Ament-Velasquez S.L."/>
            <person name="Kruys A."/>
            <person name="Hutchinson M.I."/>
            <person name="Powell A.J."/>
            <person name="Barry K."/>
            <person name="Miller A.N."/>
            <person name="Grigoriev I.V."/>
            <person name="Debuchy R."/>
            <person name="Gladieux P."/>
            <person name="Hiltunen Thoren M."/>
            <person name="Johannesson H."/>
        </authorList>
    </citation>
    <scope>NUCLEOTIDE SEQUENCE</scope>
    <source>
        <strain evidence="2">CBS 232.78</strain>
    </source>
</reference>
<keyword evidence="1" id="KW-0732">Signal</keyword>
<dbReference type="EMBL" id="JAULSW010000005">
    <property type="protein sequence ID" value="KAK3380786.1"/>
    <property type="molecule type" value="Genomic_DNA"/>
</dbReference>
<name>A0AAE0NG33_9PEZI</name>
<keyword evidence="3" id="KW-1185">Reference proteome</keyword>
<feature type="chain" id="PRO_5042064502" description="Secreted protein" evidence="1">
    <location>
        <begin position="25"/>
        <end position="157"/>
    </location>
</feature>
<dbReference type="Proteomes" id="UP001285441">
    <property type="component" value="Unassembled WGS sequence"/>
</dbReference>
<organism evidence="2 3">
    <name type="scientific">Podospora didyma</name>
    <dbReference type="NCBI Taxonomy" id="330526"/>
    <lineage>
        <taxon>Eukaryota</taxon>
        <taxon>Fungi</taxon>
        <taxon>Dikarya</taxon>
        <taxon>Ascomycota</taxon>
        <taxon>Pezizomycotina</taxon>
        <taxon>Sordariomycetes</taxon>
        <taxon>Sordariomycetidae</taxon>
        <taxon>Sordariales</taxon>
        <taxon>Podosporaceae</taxon>
        <taxon>Podospora</taxon>
    </lineage>
</organism>
<protein>
    <recommendedName>
        <fullName evidence="4">Secreted protein</fullName>
    </recommendedName>
</protein>
<evidence type="ECO:0000313" key="2">
    <source>
        <dbReference type="EMBL" id="KAK3380786.1"/>
    </source>
</evidence>